<evidence type="ECO:0000313" key="9">
    <source>
        <dbReference type="EMBL" id="SUQ16212.1"/>
    </source>
</evidence>
<dbReference type="AlphaFoldDB" id="A0A315ZPR4"/>
<evidence type="ECO:0000259" key="8">
    <source>
        <dbReference type="Pfam" id="PF17042"/>
    </source>
</evidence>
<dbReference type="Gene3D" id="3.40.50.10840">
    <property type="entry name" value="Putative sugar-binding, N-terminal domain"/>
    <property type="match status" value="1"/>
</dbReference>
<dbReference type="Pfam" id="PF17042">
    <property type="entry name" value="NBD_C"/>
    <property type="match status" value="1"/>
</dbReference>
<proteinExistence type="inferred from homology"/>
<evidence type="ECO:0000256" key="4">
    <source>
        <dbReference type="ARBA" id="ARBA00022777"/>
    </source>
</evidence>
<keyword evidence="2" id="KW-0808">Transferase</keyword>
<dbReference type="SUPFAM" id="SSF142764">
    <property type="entry name" value="YgbK-like"/>
    <property type="match status" value="1"/>
</dbReference>
<evidence type="ECO:0000256" key="2">
    <source>
        <dbReference type="ARBA" id="ARBA00022679"/>
    </source>
</evidence>
<feature type="domain" description="Four-carbon acid sugar kinase nucleotide binding" evidence="8">
    <location>
        <begin position="261"/>
        <end position="432"/>
    </location>
</feature>
<keyword evidence="4" id="KW-0418">Kinase</keyword>
<dbReference type="EMBL" id="UHJJ01000024">
    <property type="protein sequence ID" value="SUQ16212.1"/>
    <property type="molecule type" value="Genomic_DNA"/>
</dbReference>
<dbReference type="Pfam" id="PF07005">
    <property type="entry name" value="SBD_N"/>
    <property type="match status" value="1"/>
</dbReference>
<evidence type="ECO:0000256" key="5">
    <source>
        <dbReference type="ARBA" id="ARBA00022840"/>
    </source>
</evidence>
<evidence type="ECO:0000256" key="1">
    <source>
        <dbReference type="ARBA" id="ARBA00005715"/>
    </source>
</evidence>
<evidence type="ECO:0000259" key="7">
    <source>
        <dbReference type="Pfam" id="PF07005"/>
    </source>
</evidence>
<protein>
    <submittedName>
        <fullName evidence="9">Uncharacterized conserved protein YgbK, DUF1537 family</fullName>
    </submittedName>
</protein>
<sequence length="449" mass="48532">MAIIGVVADDFTGTASSGVLVARSQAKTGLFFDPEAVQQFQGANQLDAIYVSSNSRHLKPGEAYRKVAQATQALKNMGIQYFSKKIDTTLRGGIGFEIDAMLDTLDDDMIAVMVTAMPQSRRICIGGYSVIDGVILTETPVANDVKTPVTESFVLDLIKKQTKRKAGLITLSNVLSGEETLKNHMRESVRQGNKVLIIDAITLEHIDRIAKVCVDLNWNVLAVDPGAFTMKLAYQRGLIKEEKSNIPKGVVPEEGKTVFGIIGSANPATKAQVETLCKADDRNIAVGISPAALIEGGETAQKEIEDSIQKIKELFQQEPRPKTVLAETALHTVVDLQQEDERYSYEAGTASRLINKGLAKIAKGVLEAVGQEKVAGLFLTGGDTMECVCREIEVECIQAMDNIVAQIDVGRIIGKYHGMPLVAKGGFCGGNDIGIEIVERLLLESARRG</sequence>
<dbReference type="InterPro" id="IPR010737">
    <property type="entry name" value="4-carb_acid_sugar_kinase_N"/>
</dbReference>
<dbReference type="OrthoDB" id="9778478at2"/>
<comment type="similarity">
    <text evidence="1">Belongs to the four-carbon acid sugar kinase family.</text>
</comment>
<keyword evidence="5" id="KW-0067">ATP-binding</keyword>
<keyword evidence="3" id="KW-0547">Nucleotide-binding</keyword>
<evidence type="ECO:0000313" key="10">
    <source>
        <dbReference type="Proteomes" id="UP000254051"/>
    </source>
</evidence>
<organism evidence="9 10">
    <name type="scientific">Faecalicatena contorta</name>
    <dbReference type="NCBI Taxonomy" id="39482"/>
    <lineage>
        <taxon>Bacteria</taxon>
        <taxon>Bacillati</taxon>
        <taxon>Bacillota</taxon>
        <taxon>Clostridia</taxon>
        <taxon>Lachnospirales</taxon>
        <taxon>Lachnospiraceae</taxon>
        <taxon>Faecalicatena</taxon>
    </lineage>
</organism>
<keyword evidence="10" id="KW-1185">Reference proteome</keyword>
<dbReference type="InterPro" id="IPR042213">
    <property type="entry name" value="NBD_C_sf"/>
</dbReference>
<name>A0A315ZPR4_9FIRM</name>
<dbReference type="InterPro" id="IPR037051">
    <property type="entry name" value="4-carb_acid_sugar_kinase_N_sf"/>
</dbReference>
<feature type="domain" description="Four-carbon acid sugar kinase N-terminal" evidence="7">
    <location>
        <begin position="4"/>
        <end position="232"/>
    </location>
</feature>
<evidence type="ECO:0000256" key="6">
    <source>
        <dbReference type="ARBA" id="ARBA00023277"/>
    </source>
</evidence>
<dbReference type="Gene3D" id="3.40.980.20">
    <property type="entry name" value="Four-carbon acid sugar kinase, nucleotide binding domain"/>
    <property type="match status" value="1"/>
</dbReference>
<dbReference type="InterPro" id="IPR031475">
    <property type="entry name" value="NBD_C"/>
</dbReference>
<evidence type="ECO:0000256" key="3">
    <source>
        <dbReference type="ARBA" id="ARBA00022741"/>
    </source>
</evidence>
<reference evidence="10" key="1">
    <citation type="submission" date="2017-07" db="EMBL/GenBank/DDBJ databases">
        <authorList>
            <person name="Varghese N."/>
            <person name="Submissions S."/>
        </authorList>
    </citation>
    <scope>NUCLEOTIDE SEQUENCE [LARGE SCALE GENOMIC DNA]</scope>
    <source>
        <strain evidence="10">NLAE-zl-C134</strain>
    </source>
</reference>
<keyword evidence="6" id="KW-0119">Carbohydrate metabolism</keyword>
<dbReference type="Proteomes" id="UP000254051">
    <property type="component" value="Unassembled WGS sequence"/>
</dbReference>
<dbReference type="GO" id="GO:0005524">
    <property type="term" value="F:ATP binding"/>
    <property type="evidence" value="ECO:0007669"/>
    <property type="project" value="UniProtKB-KW"/>
</dbReference>
<accession>A0A315ZPR4</accession>
<gene>
    <name evidence="9" type="ORF">SAMN05216529_1248</name>
</gene>
<dbReference type="RefSeq" id="WP_109714614.1">
    <property type="nucleotide sequence ID" value="NZ_QGDS01000024.1"/>
</dbReference>
<dbReference type="GO" id="GO:0016301">
    <property type="term" value="F:kinase activity"/>
    <property type="evidence" value="ECO:0007669"/>
    <property type="project" value="UniProtKB-KW"/>
</dbReference>